<organism evidence="2 3">
    <name type="scientific">Solidesulfovibrio fructosivorans JJ]</name>
    <dbReference type="NCBI Taxonomy" id="596151"/>
    <lineage>
        <taxon>Bacteria</taxon>
        <taxon>Pseudomonadati</taxon>
        <taxon>Thermodesulfobacteriota</taxon>
        <taxon>Desulfovibrionia</taxon>
        <taxon>Desulfovibrionales</taxon>
        <taxon>Desulfovibrionaceae</taxon>
        <taxon>Solidesulfovibrio</taxon>
    </lineage>
</organism>
<dbReference type="Gene3D" id="1.25.40.10">
    <property type="entry name" value="Tetratricopeptide repeat domain"/>
    <property type="match status" value="1"/>
</dbReference>
<sequence length="178" mass="18467" precursor="true">MPDRVRSGRRLAACAAALFLVVMCCAPAVSAQKTADAPEAADIDAPASFAAMLAKAQAGDPRAQCEVGVAYLNGDHVSQDFRQGLAWLSRASDAGFAYARYVLADVYSRGYAGVPASDANAYYYATLAAASSTLGEKYKDRAIKLRDASAARLGPAKVAGLQAKAALAPLSDMVDNAN</sequence>
<keyword evidence="1" id="KW-0732">Signal</keyword>
<protein>
    <submittedName>
        <fullName evidence="2">Sel1 domain protein repeat-containing protein</fullName>
    </submittedName>
</protein>
<dbReference type="SUPFAM" id="SSF81901">
    <property type="entry name" value="HCP-like"/>
    <property type="match status" value="1"/>
</dbReference>
<dbReference type="eggNOG" id="COG0790">
    <property type="taxonomic scope" value="Bacteria"/>
</dbReference>
<comment type="caution">
    <text evidence="2">The sequence shown here is derived from an EMBL/GenBank/DDBJ whole genome shotgun (WGS) entry which is preliminary data.</text>
</comment>
<reference evidence="2 3" key="1">
    <citation type="submission" date="2010-08" db="EMBL/GenBank/DDBJ databases">
        <title>The draft genome of Desulfovibrio fructosovorans JJ.</title>
        <authorList>
            <consortium name="US DOE Joint Genome Institute (JGI-PGF)"/>
            <person name="Lucas S."/>
            <person name="Copeland A."/>
            <person name="Lapidus A."/>
            <person name="Cheng J.-F."/>
            <person name="Bruce D."/>
            <person name="Goodwin L."/>
            <person name="Pitluck S."/>
            <person name="Land M.L."/>
            <person name="Hauser L."/>
            <person name="Chang Y.-J."/>
            <person name="Jeffries C."/>
            <person name="Wall J.D."/>
            <person name="Stahl D.A."/>
            <person name="Arkin A.P."/>
            <person name="Dehal P."/>
            <person name="Stolyar S.M."/>
            <person name="Hazen T.C."/>
            <person name="Woyke T.J."/>
        </authorList>
    </citation>
    <scope>NUCLEOTIDE SEQUENCE [LARGE SCALE GENOMIC DNA]</scope>
    <source>
        <strain evidence="2 3">JJ</strain>
    </source>
</reference>
<keyword evidence="3" id="KW-1185">Reference proteome</keyword>
<evidence type="ECO:0000256" key="1">
    <source>
        <dbReference type="SAM" id="SignalP"/>
    </source>
</evidence>
<dbReference type="OrthoDB" id="7056571at2"/>
<gene>
    <name evidence="2" type="ORF">DesfrDRAFT_0249</name>
</gene>
<dbReference type="AlphaFoldDB" id="E1JRK0"/>
<proteinExistence type="predicted"/>
<feature type="signal peptide" evidence="1">
    <location>
        <begin position="1"/>
        <end position="31"/>
    </location>
</feature>
<dbReference type="RefSeq" id="WP_005990317.1">
    <property type="nucleotide sequence ID" value="NZ_AECZ01000001.1"/>
</dbReference>
<dbReference type="InterPro" id="IPR006597">
    <property type="entry name" value="Sel1-like"/>
</dbReference>
<name>E1JRK0_SOLFR</name>
<accession>E1JRK0</accession>
<evidence type="ECO:0000313" key="3">
    <source>
        <dbReference type="Proteomes" id="UP000006250"/>
    </source>
</evidence>
<dbReference type="Proteomes" id="UP000006250">
    <property type="component" value="Unassembled WGS sequence"/>
</dbReference>
<dbReference type="STRING" id="596151.DesfrDRAFT_0249"/>
<dbReference type="EMBL" id="AECZ01000001">
    <property type="protein sequence ID" value="EFL53201.1"/>
    <property type="molecule type" value="Genomic_DNA"/>
</dbReference>
<feature type="chain" id="PRO_5003148093" evidence="1">
    <location>
        <begin position="32"/>
        <end position="178"/>
    </location>
</feature>
<dbReference type="InterPro" id="IPR011990">
    <property type="entry name" value="TPR-like_helical_dom_sf"/>
</dbReference>
<dbReference type="SMART" id="SM00671">
    <property type="entry name" value="SEL1"/>
    <property type="match status" value="2"/>
</dbReference>
<dbReference type="Pfam" id="PF08238">
    <property type="entry name" value="Sel1"/>
    <property type="match status" value="2"/>
</dbReference>
<evidence type="ECO:0000313" key="2">
    <source>
        <dbReference type="EMBL" id="EFL53201.1"/>
    </source>
</evidence>